<dbReference type="STRING" id="1796606.A2G96_16800"/>
<dbReference type="GO" id="GO:0005509">
    <property type="term" value="F:calcium ion binding"/>
    <property type="evidence" value="ECO:0007669"/>
    <property type="project" value="InterPro"/>
</dbReference>
<gene>
    <name evidence="3" type="ORF">A2G96_16800</name>
</gene>
<evidence type="ECO:0000313" key="4">
    <source>
        <dbReference type="Proteomes" id="UP000075238"/>
    </source>
</evidence>
<dbReference type="Gene3D" id="2.150.10.10">
    <property type="entry name" value="Serralysin-like metalloprotease, C-terminal"/>
    <property type="match status" value="1"/>
</dbReference>
<accession>A0A142JME8</accession>
<protein>
    <recommendedName>
        <fullName evidence="5">DUF4214 domain-containing protein</fullName>
    </recommendedName>
</protein>
<keyword evidence="4" id="KW-1185">Reference proteome</keyword>
<dbReference type="KEGG" id="cnan:A2G96_16800"/>
<organism evidence="3 4">
    <name type="scientific">Cupriavidus nantongensis</name>
    <dbReference type="NCBI Taxonomy" id="1796606"/>
    <lineage>
        <taxon>Bacteria</taxon>
        <taxon>Pseudomonadati</taxon>
        <taxon>Pseudomonadota</taxon>
        <taxon>Betaproteobacteria</taxon>
        <taxon>Burkholderiales</taxon>
        <taxon>Burkholderiaceae</taxon>
        <taxon>Cupriavidus</taxon>
    </lineage>
</organism>
<comment type="subcellular location">
    <subcellularLocation>
        <location evidence="1">Secreted</location>
    </subcellularLocation>
</comment>
<dbReference type="RefSeq" id="WP_062801106.1">
    <property type="nucleotide sequence ID" value="NZ_CP014844.1"/>
</dbReference>
<dbReference type="PRINTS" id="PR00313">
    <property type="entry name" value="CABNDNGRPT"/>
</dbReference>
<dbReference type="AlphaFoldDB" id="A0A142JME8"/>
<proteinExistence type="predicted"/>
<dbReference type="OrthoDB" id="9115522at2"/>
<dbReference type="Proteomes" id="UP000075238">
    <property type="component" value="Chromosome 1"/>
</dbReference>
<dbReference type="InterPro" id="IPR018511">
    <property type="entry name" value="Hemolysin-typ_Ca-bd_CS"/>
</dbReference>
<dbReference type="InterPro" id="IPR050557">
    <property type="entry name" value="RTX_toxin/Mannuronan_C5-epim"/>
</dbReference>
<evidence type="ECO:0000256" key="1">
    <source>
        <dbReference type="ARBA" id="ARBA00004613"/>
    </source>
</evidence>
<dbReference type="GO" id="GO:0005576">
    <property type="term" value="C:extracellular region"/>
    <property type="evidence" value="ECO:0007669"/>
    <property type="project" value="UniProtKB-SubCell"/>
</dbReference>
<name>A0A142JME8_9BURK</name>
<evidence type="ECO:0008006" key="5">
    <source>
        <dbReference type="Google" id="ProtNLM"/>
    </source>
</evidence>
<dbReference type="PROSITE" id="PS00330">
    <property type="entry name" value="HEMOLYSIN_CALCIUM"/>
    <property type="match status" value="2"/>
</dbReference>
<dbReference type="SUPFAM" id="SSF51120">
    <property type="entry name" value="beta-Roll"/>
    <property type="match status" value="1"/>
</dbReference>
<evidence type="ECO:0000313" key="3">
    <source>
        <dbReference type="EMBL" id="AMR79260.1"/>
    </source>
</evidence>
<evidence type="ECO:0000256" key="2">
    <source>
        <dbReference type="ARBA" id="ARBA00022525"/>
    </source>
</evidence>
<dbReference type="PANTHER" id="PTHR38340:SF1">
    <property type="entry name" value="S-LAYER PROTEIN"/>
    <property type="match status" value="1"/>
</dbReference>
<dbReference type="InterPro" id="IPR001343">
    <property type="entry name" value="Hemolysn_Ca-bd"/>
</dbReference>
<sequence>MAASAYYDQVQKVYIAYYGRPADPTGLEFWATKLDGVGGNLNAIIDAFGNSAESTALYGGQTHGEKINAIYQQMFGRDAEPTGLAFYTGLLAANPPKATLASIALDIVNGAKDSDKVAVDAKLAAAEGFTAALNTTPEILKYSGDWAAQQARDWLKPVDQPGEGSNPQAVIDKIVAGPAPQPGSKVLTTAIDTITLGAADTVTGGTETLTQGDSITGPGKVVLSLAAKQDLYSGTTIAGASKVTIQPTGDVAVTTKNWTDIQQVVVEKVKGDVSLEDLQGAATQYDLVDAIQAEDKITLNFDGQQIQGKEANVSVKEVNATVEINTDAGFDVETINLTINDDKAGFESNLTDLIGDGTKTLNIKGGQAGLNFGIKGALDSSLTTIDASGALANLNLNISESDQKVNVKLGSGNDVLNVGDSLRTGDVIDGGAGADKVVAVFDANATVAEANRAPTMSRVETLDATFLNAVHLDGTNINDLATINLKASTGRADFNNFDSTLKTLNIQGNLAQGVEVDYDGQALTTLDINIEGTTSAIGNAGNPSGIRVINADKVALSHNGSESVVISRGLQVDDSFSGRYTTDLSITNNSAGNLTIDGNNYTDSVILDGNTVQRLNIKSTGLGDLSLGNQFESLMDEATNLQHLVVEGATDSDIEIGRVGDSRAAGDLETVKLSTGISTEFTSWGIDAADADKRATITSIDVAAAASGHMHLRGGFEGGDWLRAASVNLMKVDVAADASVDGDASDTVSANGQGEHGTNIQLNYSNLVRLDLDEQAGADSKLILSGSGKVTGFAFEDNNFATIDASALKGSGVTIVMEDPSDAAAFTFIGSGNDDRVYASNSADTLNGGAGNDTLFGNGGADVINGGAGNDELFGGEGNDKIDGGAGDDFIAGGLHSDVLTGGAGADSFYFNFDQNHLAEAGKSTDPGAAAKQDVITDFKVAEDTILVDVTNPLSAGDYAFYVTNAPGANGFPAFAYYIGDGLDPVNVVIRVGTYNEDGSFNYNANGTDLQLLFNTEGESFNPLDFTLNNGAQAFVQADHEVALLGAANQLGSLSTSDLVWV</sequence>
<dbReference type="EMBL" id="CP014844">
    <property type="protein sequence ID" value="AMR79260.1"/>
    <property type="molecule type" value="Genomic_DNA"/>
</dbReference>
<reference evidence="3 4" key="1">
    <citation type="submission" date="2016-03" db="EMBL/GenBank/DDBJ databases">
        <title>Complete genome sequence of a novel chlorpyrifos degrading bacterium, Cupriavidus nantongensis sp. X1.</title>
        <authorList>
            <person name="Fang L."/>
        </authorList>
    </citation>
    <scope>NUCLEOTIDE SEQUENCE [LARGE SCALE GENOMIC DNA]</scope>
    <source>
        <strain evidence="3 4">X1</strain>
    </source>
</reference>
<dbReference type="PANTHER" id="PTHR38340">
    <property type="entry name" value="S-LAYER PROTEIN"/>
    <property type="match status" value="1"/>
</dbReference>
<dbReference type="Pfam" id="PF00353">
    <property type="entry name" value="HemolysinCabind"/>
    <property type="match status" value="2"/>
</dbReference>
<dbReference type="InterPro" id="IPR011049">
    <property type="entry name" value="Serralysin-like_metalloprot_C"/>
</dbReference>
<keyword evidence="2" id="KW-0964">Secreted</keyword>